<dbReference type="AlphaFoldDB" id="A0A6A6CVK8"/>
<protein>
    <submittedName>
        <fullName evidence="3">Uncharacterized protein</fullName>
    </submittedName>
</protein>
<dbReference type="InterPro" id="IPR031833">
    <property type="entry name" value="DUF4748"/>
</dbReference>
<dbReference type="RefSeq" id="XP_033672040.1">
    <property type="nucleotide sequence ID" value="XM_033811781.1"/>
</dbReference>
<sequence>MNTIRSVGYGWGVLIIAGGGSYYFAKRSINADREQRALDEERRRQQRERLRVQEAVSRDMRMGQSGGRDPDASRPPVSDRPSPSREAAEDPAPVTHAEGNESRGKYEAAEPFRSRKGDRFS</sequence>
<dbReference type="OrthoDB" id="2559326at2759"/>
<evidence type="ECO:0000313" key="3">
    <source>
        <dbReference type="EMBL" id="KAF2171151.1"/>
    </source>
</evidence>
<feature type="compositionally biased region" description="Basic and acidic residues" evidence="1">
    <location>
        <begin position="98"/>
        <end position="121"/>
    </location>
</feature>
<evidence type="ECO:0000313" key="4">
    <source>
        <dbReference type="Proteomes" id="UP000799537"/>
    </source>
</evidence>
<keyword evidence="4" id="KW-1185">Reference proteome</keyword>
<dbReference type="GeneID" id="54565053"/>
<dbReference type="PANTHER" id="PTHR41800:SF1">
    <property type="entry name" value="EXPRESSED PROTEIN"/>
    <property type="match status" value="1"/>
</dbReference>
<dbReference type="Proteomes" id="UP000799537">
    <property type="component" value="Unassembled WGS sequence"/>
</dbReference>
<proteinExistence type="predicted"/>
<name>A0A6A6CVK8_ZASCE</name>
<dbReference type="PANTHER" id="PTHR41800">
    <property type="entry name" value="EXPRESSED PROTEIN"/>
    <property type="match status" value="1"/>
</dbReference>
<evidence type="ECO:0000256" key="2">
    <source>
        <dbReference type="SAM" id="Phobius"/>
    </source>
</evidence>
<keyword evidence="2" id="KW-0812">Transmembrane</keyword>
<feature type="compositionally biased region" description="Basic and acidic residues" evidence="1">
    <location>
        <begin position="35"/>
        <end position="61"/>
    </location>
</feature>
<dbReference type="Pfam" id="PF15932">
    <property type="entry name" value="DUF4748"/>
    <property type="match status" value="1"/>
</dbReference>
<keyword evidence="2" id="KW-1133">Transmembrane helix</keyword>
<reference evidence="3" key="1">
    <citation type="journal article" date="2020" name="Stud. Mycol.">
        <title>101 Dothideomycetes genomes: a test case for predicting lifestyles and emergence of pathogens.</title>
        <authorList>
            <person name="Haridas S."/>
            <person name="Albert R."/>
            <person name="Binder M."/>
            <person name="Bloem J."/>
            <person name="Labutti K."/>
            <person name="Salamov A."/>
            <person name="Andreopoulos B."/>
            <person name="Baker S."/>
            <person name="Barry K."/>
            <person name="Bills G."/>
            <person name="Bluhm B."/>
            <person name="Cannon C."/>
            <person name="Castanera R."/>
            <person name="Culley D."/>
            <person name="Daum C."/>
            <person name="Ezra D."/>
            <person name="Gonzalez J."/>
            <person name="Henrissat B."/>
            <person name="Kuo A."/>
            <person name="Liang C."/>
            <person name="Lipzen A."/>
            <person name="Lutzoni F."/>
            <person name="Magnuson J."/>
            <person name="Mondo S."/>
            <person name="Nolan M."/>
            <person name="Ohm R."/>
            <person name="Pangilinan J."/>
            <person name="Park H.-J."/>
            <person name="Ramirez L."/>
            <person name="Alfaro M."/>
            <person name="Sun H."/>
            <person name="Tritt A."/>
            <person name="Yoshinaga Y."/>
            <person name="Zwiers L.-H."/>
            <person name="Turgeon B."/>
            <person name="Goodwin S."/>
            <person name="Spatafora J."/>
            <person name="Crous P."/>
            <person name="Grigoriev I."/>
        </authorList>
    </citation>
    <scope>NUCLEOTIDE SEQUENCE</scope>
    <source>
        <strain evidence="3">ATCC 36951</strain>
    </source>
</reference>
<evidence type="ECO:0000256" key="1">
    <source>
        <dbReference type="SAM" id="MobiDB-lite"/>
    </source>
</evidence>
<accession>A0A6A6CVK8</accession>
<organism evidence="3 4">
    <name type="scientific">Zasmidium cellare ATCC 36951</name>
    <dbReference type="NCBI Taxonomy" id="1080233"/>
    <lineage>
        <taxon>Eukaryota</taxon>
        <taxon>Fungi</taxon>
        <taxon>Dikarya</taxon>
        <taxon>Ascomycota</taxon>
        <taxon>Pezizomycotina</taxon>
        <taxon>Dothideomycetes</taxon>
        <taxon>Dothideomycetidae</taxon>
        <taxon>Mycosphaerellales</taxon>
        <taxon>Mycosphaerellaceae</taxon>
        <taxon>Zasmidium</taxon>
    </lineage>
</organism>
<feature type="transmembrane region" description="Helical" evidence="2">
    <location>
        <begin position="6"/>
        <end position="25"/>
    </location>
</feature>
<keyword evidence="2" id="KW-0472">Membrane</keyword>
<dbReference type="EMBL" id="ML993584">
    <property type="protein sequence ID" value="KAF2171151.1"/>
    <property type="molecule type" value="Genomic_DNA"/>
</dbReference>
<feature type="region of interest" description="Disordered" evidence="1">
    <location>
        <begin position="35"/>
        <end position="121"/>
    </location>
</feature>
<gene>
    <name evidence="3" type="ORF">M409DRAFT_51361</name>
</gene>